<protein>
    <submittedName>
        <fullName evidence="8">Type IV secretory system conjugative DNA transfer family protein</fullName>
    </submittedName>
</protein>
<evidence type="ECO:0000256" key="3">
    <source>
        <dbReference type="ARBA" id="ARBA00022692"/>
    </source>
</evidence>
<dbReference type="InterPro" id="IPR051539">
    <property type="entry name" value="T4SS-coupling_protein"/>
</dbReference>
<evidence type="ECO:0000256" key="6">
    <source>
        <dbReference type="SAM" id="MobiDB-lite"/>
    </source>
</evidence>
<evidence type="ECO:0000259" key="7">
    <source>
        <dbReference type="Pfam" id="PF12696"/>
    </source>
</evidence>
<evidence type="ECO:0000256" key="5">
    <source>
        <dbReference type="ARBA" id="ARBA00023136"/>
    </source>
</evidence>
<evidence type="ECO:0000256" key="1">
    <source>
        <dbReference type="ARBA" id="ARBA00004651"/>
    </source>
</evidence>
<dbReference type="Proteomes" id="UP001601444">
    <property type="component" value="Unassembled WGS sequence"/>
</dbReference>
<proteinExistence type="predicted"/>
<feature type="compositionally biased region" description="Acidic residues" evidence="6">
    <location>
        <begin position="641"/>
        <end position="655"/>
    </location>
</feature>
<keyword evidence="9" id="KW-1185">Reference proteome</keyword>
<evidence type="ECO:0000256" key="4">
    <source>
        <dbReference type="ARBA" id="ARBA00022989"/>
    </source>
</evidence>
<evidence type="ECO:0000313" key="8">
    <source>
        <dbReference type="EMBL" id="MFF0546865.1"/>
    </source>
</evidence>
<sequence length="655" mass="69777">MDRNAKTPRGGSGELFEAFKPVIAVGTGVGLIEGAGASMRVGAALYGGPEQEITHNPAGIVFGLLTGHLEWTTPATLGAVTLVAGGAGLMLGGAWGWGVLCEKCSELAGRRGRTSADAGPLRARKLRKKERQGVDERAAFMARGADLHPLTARACAAKAAELGVPLRPGDLPGVLIGRAVFDGIPLLGSFEDLHVDIWGPRQGKSTSRVIPAILDAVGPVVSTSNKRDVVDATRTLREKRTGGRSWVFDPQAIAGEAPNWYWNPSEWIWGADGAGAEIRATRLAGIFAAGTDSDKGDPFFEPEGEDLLAALFLAAAAADLPITRAYEWVTDPTDPTPVKILSEAGTDFASFASSLRSHYKAPDKQRAGVFSTAKKMSHALKFGDIRQWVTPGTDPGRPSFDPAAFVRSKDTLFLLSGEGSGNAGPLITGLAAAIAEAGAEEGNRHGGRLPVPLTLVLDEAANIVRWPDLPKQYSHFGSRGIVVLTVLQSWSQGVTCWGEKGMSMLWSAANIKVLGSGLDDTAFLRDRSESIGDHYEWVSSISESEGRRSVSTSRTTERTMTPSDLIALPRGRAVVFTSGRPAVLAVTVPWMERDYAPQVREALREAARIAAAAPRPERSAAPVQPPTRLRVVHTDPPPYRDDDDFADYDEEGRSA</sequence>
<dbReference type="SUPFAM" id="SSF52540">
    <property type="entry name" value="P-loop containing nucleoside triphosphate hydrolases"/>
    <property type="match status" value="1"/>
</dbReference>
<dbReference type="EMBL" id="JBIAMX010000028">
    <property type="protein sequence ID" value="MFF0546865.1"/>
    <property type="molecule type" value="Genomic_DNA"/>
</dbReference>
<keyword evidence="3" id="KW-0812">Transmembrane</keyword>
<dbReference type="RefSeq" id="WP_387703050.1">
    <property type="nucleotide sequence ID" value="NZ_JBIAMX010000028.1"/>
</dbReference>
<reference evidence="8 9" key="1">
    <citation type="submission" date="2024-10" db="EMBL/GenBank/DDBJ databases">
        <title>The Natural Products Discovery Center: Release of the First 8490 Sequenced Strains for Exploring Actinobacteria Biosynthetic Diversity.</title>
        <authorList>
            <person name="Kalkreuter E."/>
            <person name="Kautsar S.A."/>
            <person name="Yang D."/>
            <person name="Bader C.D."/>
            <person name="Teijaro C.N."/>
            <person name="Fluegel L."/>
            <person name="Davis C.M."/>
            <person name="Simpson J.R."/>
            <person name="Lauterbach L."/>
            <person name="Steele A.D."/>
            <person name="Gui C."/>
            <person name="Meng S."/>
            <person name="Li G."/>
            <person name="Viehrig K."/>
            <person name="Ye F."/>
            <person name="Su P."/>
            <person name="Kiefer A.F."/>
            <person name="Nichols A."/>
            <person name="Cepeda A.J."/>
            <person name="Yan W."/>
            <person name="Fan B."/>
            <person name="Jiang Y."/>
            <person name="Adhikari A."/>
            <person name="Zheng C.-J."/>
            <person name="Schuster L."/>
            <person name="Cowan T.M."/>
            <person name="Smanski M.J."/>
            <person name="Chevrette M.G."/>
            <person name="De Carvalho L.P.S."/>
            <person name="Shen B."/>
        </authorList>
    </citation>
    <scope>NUCLEOTIDE SEQUENCE [LARGE SCALE GENOMIC DNA]</scope>
    <source>
        <strain evidence="8 9">NPDC004045</strain>
    </source>
</reference>
<accession>A0ABW6PWQ0</accession>
<dbReference type="PANTHER" id="PTHR37937">
    <property type="entry name" value="CONJUGATIVE TRANSFER: DNA TRANSPORT"/>
    <property type="match status" value="1"/>
</dbReference>
<comment type="caution">
    <text evidence="8">The sequence shown here is derived from an EMBL/GenBank/DDBJ whole genome shotgun (WGS) entry which is preliminary data.</text>
</comment>
<organism evidence="8 9">
    <name type="scientific">Nocardia thailandica</name>
    <dbReference type="NCBI Taxonomy" id="257275"/>
    <lineage>
        <taxon>Bacteria</taxon>
        <taxon>Bacillati</taxon>
        <taxon>Actinomycetota</taxon>
        <taxon>Actinomycetes</taxon>
        <taxon>Mycobacteriales</taxon>
        <taxon>Nocardiaceae</taxon>
        <taxon>Nocardia</taxon>
    </lineage>
</organism>
<comment type="subcellular location">
    <subcellularLocation>
        <location evidence="1">Cell membrane</location>
        <topology evidence="1">Multi-pass membrane protein</topology>
    </subcellularLocation>
</comment>
<dbReference type="CDD" id="cd01127">
    <property type="entry name" value="TrwB_TraG_TraD_VirD4"/>
    <property type="match status" value="1"/>
</dbReference>
<keyword evidence="4" id="KW-1133">Transmembrane helix</keyword>
<feature type="region of interest" description="Disordered" evidence="6">
    <location>
        <begin position="610"/>
        <end position="655"/>
    </location>
</feature>
<feature type="compositionally biased region" description="Low complexity" evidence="6">
    <location>
        <begin position="610"/>
        <end position="622"/>
    </location>
</feature>
<gene>
    <name evidence="8" type="ORF">ACFYTF_28915</name>
</gene>
<dbReference type="Gene3D" id="3.40.50.300">
    <property type="entry name" value="P-loop containing nucleotide triphosphate hydrolases"/>
    <property type="match status" value="1"/>
</dbReference>
<evidence type="ECO:0000313" key="9">
    <source>
        <dbReference type="Proteomes" id="UP001601444"/>
    </source>
</evidence>
<name>A0ABW6PWQ0_9NOCA</name>
<dbReference type="Pfam" id="PF12696">
    <property type="entry name" value="TraG-D_C"/>
    <property type="match status" value="1"/>
</dbReference>
<evidence type="ECO:0000256" key="2">
    <source>
        <dbReference type="ARBA" id="ARBA00022475"/>
    </source>
</evidence>
<keyword evidence="2" id="KW-1003">Cell membrane</keyword>
<dbReference type="InterPro" id="IPR032689">
    <property type="entry name" value="TraG-D_C"/>
</dbReference>
<feature type="domain" description="TraD/TraG TraM recognition site" evidence="7">
    <location>
        <begin position="452"/>
        <end position="570"/>
    </location>
</feature>
<dbReference type="InterPro" id="IPR027417">
    <property type="entry name" value="P-loop_NTPase"/>
</dbReference>
<dbReference type="PANTHER" id="PTHR37937:SF1">
    <property type="entry name" value="CONJUGATIVE TRANSFER: DNA TRANSPORT"/>
    <property type="match status" value="1"/>
</dbReference>
<keyword evidence="5" id="KW-0472">Membrane</keyword>